<dbReference type="SUPFAM" id="SSF101874">
    <property type="entry name" value="YceI-like"/>
    <property type="match status" value="1"/>
</dbReference>
<dbReference type="STRING" id="471856.Jden_2124"/>
<evidence type="ECO:0000313" key="5">
    <source>
        <dbReference type="EMBL" id="ACV09761.1"/>
    </source>
</evidence>
<keyword evidence="6" id="KW-1185">Reference proteome</keyword>
<dbReference type="AlphaFoldDB" id="C7R137"/>
<evidence type="ECO:0000256" key="3">
    <source>
        <dbReference type="SAM" id="Phobius"/>
    </source>
</evidence>
<dbReference type="eggNOG" id="COG2353">
    <property type="taxonomic scope" value="Bacteria"/>
</dbReference>
<dbReference type="OrthoDB" id="117810at2"/>
<protein>
    <submittedName>
        <fullName evidence="5">YceI family protein</fullName>
    </submittedName>
</protein>
<evidence type="ECO:0000256" key="2">
    <source>
        <dbReference type="SAM" id="MobiDB-lite"/>
    </source>
</evidence>
<dbReference type="SMART" id="SM00867">
    <property type="entry name" value="YceI"/>
    <property type="match status" value="1"/>
</dbReference>
<feature type="transmembrane region" description="Helical" evidence="3">
    <location>
        <begin position="16"/>
        <end position="39"/>
    </location>
</feature>
<accession>C7R137</accession>
<proteinExistence type="inferred from homology"/>
<organism evidence="5 6">
    <name type="scientific">Jonesia denitrificans (strain ATCC 14870 / DSM 20603 / BCRC 15368 / CIP 55.134 / JCM 11481 / NBRC 15587 / NCTC 10816 / Prevot 55134)</name>
    <name type="common">Listeria denitrificans</name>
    <dbReference type="NCBI Taxonomy" id="471856"/>
    <lineage>
        <taxon>Bacteria</taxon>
        <taxon>Bacillati</taxon>
        <taxon>Actinomycetota</taxon>
        <taxon>Actinomycetes</taxon>
        <taxon>Micrococcales</taxon>
        <taxon>Jonesiaceae</taxon>
        <taxon>Jonesia</taxon>
    </lineage>
</organism>
<dbReference type="PANTHER" id="PTHR34406">
    <property type="entry name" value="PROTEIN YCEI"/>
    <property type="match status" value="1"/>
</dbReference>
<sequence length="246" mass="25696">MSTTPSNPQQSSRRRGIIITIAVLVVLGLLLAFVGPIIYRDYIVGEAPAAPTVTARTTEPGNGTGSGTKQAQLTDASGSWTVGTGSYAGYRVDEVLNGTDVTVVGRTNNVTGTLTVTDHTLDSGSITVDTASIATDEERRDDYFRENTLKTADFPTAVFTLTEPVDVTELLTNGEISAMPVAGELTIAGETQPVTAELQAAVDGNSIQVAGNIPITFADFGVQAPNLGFVSVEPSGSVEFLLQLTQ</sequence>
<dbReference type="Proteomes" id="UP000000628">
    <property type="component" value="Chromosome"/>
</dbReference>
<dbReference type="InterPro" id="IPR007372">
    <property type="entry name" value="Lipid/polyisoprenoid-bd_YceI"/>
</dbReference>
<reference evidence="5 6" key="1">
    <citation type="journal article" date="2009" name="Stand. Genomic Sci.">
        <title>Complete genome sequence of Jonesia denitrificans type strain (Prevot 55134).</title>
        <authorList>
            <person name="Pukall R."/>
            <person name="Gehrich-Schroter G."/>
            <person name="Lapidus A."/>
            <person name="Nolan M."/>
            <person name="Glavina Del Rio T."/>
            <person name="Lucas S."/>
            <person name="Chen F."/>
            <person name="Tice H."/>
            <person name="Pitluck S."/>
            <person name="Cheng J.F."/>
            <person name="Copeland A."/>
            <person name="Saunders E."/>
            <person name="Brettin T."/>
            <person name="Detter J.C."/>
            <person name="Bruce D."/>
            <person name="Goodwin L."/>
            <person name="Pati A."/>
            <person name="Ivanova N."/>
            <person name="Mavromatis K."/>
            <person name="Ovchinnikova G."/>
            <person name="Chen A."/>
            <person name="Palaniappan K."/>
            <person name="Land M."/>
            <person name="Hauser L."/>
            <person name="Chang Y.J."/>
            <person name="Jeffries C.D."/>
            <person name="Chain P."/>
            <person name="Goker M."/>
            <person name="Bristow J."/>
            <person name="Eisen J.A."/>
            <person name="Markowitz V."/>
            <person name="Hugenholtz P."/>
            <person name="Kyrpides N.C."/>
            <person name="Klenk H.P."/>
            <person name="Han C."/>
        </authorList>
    </citation>
    <scope>NUCLEOTIDE SEQUENCE [LARGE SCALE GENOMIC DNA]</scope>
    <source>
        <strain evidence="6">ATCC 14870 / DSM 20603 / BCRC 15368 / CIP 55.134 / JCM 11481 / NBRC 15587 / NCTC 10816 / Prevot 55134</strain>
    </source>
</reference>
<dbReference type="Gene3D" id="2.40.128.110">
    <property type="entry name" value="Lipid/polyisoprenoid-binding, YceI-like"/>
    <property type="match status" value="1"/>
</dbReference>
<comment type="similarity">
    <text evidence="1">Belongs to the UPF0312 family.</text>
</comment>
<name>C7R137_JONDD</name>
<evidence type="ECO:0000256" key="1">
    <source>
        <dbReference type="ARBA" id="ARBA00008812"/>
    </source>
</evidence>
<dbReference type="EMBL" id="CP001706">
    <property type="protein sequence ID" value="ACV09761.1"/>
    <property type="molecule type" value="Genomic_DNA"/>
</dbReference>
<dbReference type="Pfam" id="PF04264">
    <property type="entry name" value="YceI"/>
    <property type="match status" value="1"/>
</dbReference>
<evidence type="ECO:0000259" key="4">
    <source>
        <dbReference type="SMART" id="SM00867"/>
    </source>
</evidence>
<keyword evidence="3" id="KW-1133">Transmembrane helix</keyword>
<feature type="domain" description="Lipid/polyisoprenoid-binding YceI-like" evidence="4">
    <location>
        <begin position="79"/>
        <end position="245"/>
    </location>
</feature>
<dbReference type="InterPro" id="IPR036761">
    <property type="entry name" value="TTHA0802/YceI-like_sf"/>
</dbReference>
<evidence type="ECO:0000313" key="6">
    <source>
        <dbReference type="Proteomes" id="UP000000628"/>
    </source>
</evidence>
<keyword evidence="3" id="KW-0472">Membrane</keyword>
<dbReference type="RefSeq" id="WP_015772389.1">
    <property type="nucleotide sequence ID" value="NC_013174.1"/>
</dbReference>
<dbReference type="PANTHER" id="PTHR34406:SF1">
    <property type="entry name" value="PROTEIN YCEI"/>
    <property type="match status" value="1"/>
</dbReference>
<dbReference type="HOGENOM" id="CLU_099007_0_0_11"/>
<keyword evidence="3" id="KW-0812">Transmembrane</keyword>
<gene>
    <name evidence="5" type="ordered locus">Jden_2124</name>
</gene>
<feature type="region of interest" description="Disordered" evidence="2">
    <location>
        <begin position="53"/>
        <end position="72"/>
    </location>
</feature>
<dbReference type="KEGG" id="jde:Jden_2124"/>